<evidence type="ECO:0000313" key="10">
    <source>
        <dbReference type="EMBL" id="HFB53792.1"/>
    </source>
</evidence>
<dbReference type="Pfam" id="PF00198">
    <property type="entry name" value="2-oxoacid_dh"/>
    <property type="match status" value="1"/>
</dbReference>
<dbReference type="PANTHER" id="PTHR43178:SF5">
    <property type="entry name" value="LIPOAMIDE ACYLTRANSFERASE COMPONENT OF BRANCHED-CHAIN ALPHA-KETO ACID DEHYDROGENASE COMPLEX, MITOCHONDRIAL"/>
    <property type="match status" value="1"/>
</dbReference>
<dbReference type="GO" id="GO:0005737">
    <property type="term" value="C:cytoplasm"/>
    <property type="evidence" value="ECO:0007669"/>
    <property type="project" value="TreeGrafter"/>
</dbReference>
<keyword evidence="4 7" id="KW-0808">Transferase</keyword>
<accession>A0A7C3G6M5</accession>
<comment type="subunit">
    <text evidence="3">Forms a 24-polypeptide structural core with octahedral symmetry.</text>
</comment>
<feature type="domain" description="Lipoyl-binding" evidence="9">
    <location>
        <begin position="1"/>
        <end position="76"/>
    </location>
</feature>
<dbReference type="InterPro" id="IPR001078">
    <property type="entry name" value="2-oxoacid_DH_actylTfrase"/>
</dbReference>
<dbReference type="InterPro" id="IPR036625">
    <property type="entry name" value="E3-bd_dom_sf"/>
</dbReference>
<evidence type="ECO:0000259" key="9">
    <source>
        <dbReference type="PROSITE" id="PS50968"/>
    </source>
</evidence>
<feature type="region of interest" description="Disordered" evidence="8">
    <location>
        <begin position="106"/>
        <end position="142"/>
    </location>
</feature>
<dbReference type="InterPro" id="IPR050743">
    <property type="entry name" value="2-oxoacid_DH_E2_comp"/>
</dbReference>
<keyword evidence="6 7" id="KW-0012">Acyltransferase</keyword>
<dbReference type="InterPro" id="IPR011053">
    <property type="entry name" value="Single_hybrid_motif"/>
</dbReference>
<organism evidence="10">
    <name type="scientific">Sulfurimonas autotrophica</name>
    <dbReference type="NCBI Taxonomy" id="202747"/>
    <lineage>
        <taxon>Bacteria</taxon>
        <taxon>Pseudomonadati</taxon>
        <taxon>Campylobacterota</taxon>
        <taxon>Epsilonproteobacteria</taxon>
        <taxon>Campylobacterales</taxon>
        <taxon>Sulfurimonadaceae</taxon>
        <taxon>Sulfurimonas</taxon>
    </lineage>
</organism>
<dbReference type="Pfam" id="PF00364">
    <property type="entry name" value="Biotin_lipoyl"/>
    <property type="match status" value="1"/>
</dbReference>
<dbReference type="Proteomes" id="UP000886390">
    <property type="component" value="Unassembled WGS sequence"/>
</dbReference>
<dbReference type="CDD" id="cd06849">
    <property type="entry name" value="lipoyl_domain"/>
    <property type="match status" value="1"/>
</dbReference>
<reference evidence="10" key="1">
    <citation type="journal article" date="2020" name="mSystems">
        <title>Genome- and Community-Level Interaction Insights into Carbon Utilization and Element Cycling Functions of Hydrothermarchaeota in Hydrothermal Sediment.</title>
        <authorList>
            <person name="Zhou Z."/>
            <person name="Liu Y."/>
            <person name="Xu W."/>
            <person name="Pan J."/>
            <person name="Luo Z.H."/>
            <person name="Li M."/>
        </authorList>
    </citation>
    <scope>NUCLEOTIDE SEQUENCE [LARGE SCALE GENOMIC DNA]</scope>
    <source>
        <strain evidence="10">HyVt-507</strain>
    </source>
</reference>
<dbReference type="SUPFAM" id="SSF52777">
    <property type="entry name" value="CoA-dependent acyltransferases"/>
    <property type="match status" value="1"/>
</dbReference>
<dbReference type="EC" id="2.3.1.-" evidence="7"/>
<dbReference type="Gene3D" id="2.40.50.100">
    <property type="match status" value="1"/>
</dbReference>
<evidence type="ECO:0000256" key="1">
    <source>
        <dbReference type="ARBA" id="ARBA00001938"/>
    </source>
</evidence>
<dbReference type="Gene3D" id="4.10.320.10">
    <property type="entry name" value="E3-binding domain"/>
    <property type="match status" value="1"/>
</dbReference>
<dbReference type="PROSITE" id="PS00189">
    <property type="entry name" value="LIPOYL"/>
    <property type="match status" value="1"/>
</dbReference>
<dbReference type="InterPro" id="IPR003016">
    <property type="entry name" value="2-oxoA_DH_lipoyl-BS"/>
</dbReference>
<evidence type="ECO:0000256" key="8">
    <source>
        <dbReference type="SAM" id="MobiDB-lite"/>
    </source>
</evidence>
<proteinExistence type="inferred from homology"/>
<dbReference type="EMBL" id="DRNH01000192">
    <property type="protein sequence ID" value="HFB53792.1"/>
    <property type="molecule type" value="Genomic_DNA"/>
</dbReference>
<evidence type="ECO:0000256" key="6">
    <source>
        <dbReference type="ARBA" id="ARBA00023315"/>
    </source>
</evidence>
<dbReference type="InterPro" id="IPR023213">
    <property type="entry name" value="CAT-like_dom_sf"/>
</dbReference>
<protein>
    <recommendedName>
        <fullName evidence="7">Dihydrolipoamide acetyltransferase component of pyruvate dehydrogenase complex</fullName>
        <ecNumber evidence="7">2.3.1.-</ecNumber>
    </recommendedName>
</protein>
<dbReference type="PANTHER" id="PTHR43178">
    <property type="entry name" value="DIHYDROLIPOAMIDE ACETYLTRANSFERASE COMPONENT OF PYRUVATE DEHYDROGENASE COMPLEX"/>
    <property type="match status" value="1"/>
</dbReference>
<comment type="caution">
    <text evidence="10">The sequence shown here is derived from an EMBL/GenBank/DDBJ whole genome shotgun (WGS) entry which is preliminary data.</text>
</comment>
<sequence length="424" mass="46893">MYEIVMPQLSDSMEEGKLVSWKVSVGERVKSGDVIAEVESDKAIMEVQTFKDGIVKELLVKEDDEVKIGTVIARIETGATASSDQKQAATKPTIVPKEERITKKQEVNKEDTKPNAAQTKSVAVTPKESIEPTHISHKIQSGISPKARAKAAALGVDVAKIQARMPQKVLHAEDVDKYVTEKYFTPKALKLLQEYQLESSFFELNHKIDSDEVQAYIDANEIALPKPLSPMQKAIIANVTRSAQKPIYHIYESIDAKLFEAHQEHSITAWLVKIFAKVMMQHESFRSQLLDNAISIAPNASLSIAVADNKNLYMPVIKDASKLTIFEISEQLAAFKEKLKTNSFTTQDMQGGTFGISNLGMLGVARFDAMINKDESGIVAVGGIKDGQISVTLTADHRVINGYEAALFMRDIKKEASEPLNFKE</sequence>
<comment type="cofactor">
    <cofactor evidence="1 7">
        <name>(R)-lipoate</name>
        <dbReference type="ChEBI" id="CHEBI:83088"/>
    </cofactor>
</comment>
<name>A0A7C3G6M5_9BACT</name>
<dbReference type="InterPro" id="IPR000089">
    <property type="entry name" value="Biotin_lipoyl"/>
</dbReference>
<dbReference type="PROSITE" id="PS50968">
    <property type="entry name" value="BIOTINYL_LIPOYL"/>
    <property type="match status" value="1"/>
</dbReference>
<evidence type="ECO:0000256" key="5">
    <source>
        <dbReference type="ARBA" id="ARBA00022823"/>
    </source>
</evidence>
<keyword evidence="5 7" id="KW-0450">Lipoyl</keyword>
<evidence type="ECO:0000256" key="3">
    <source>
        <dbReference type="ARBA" id="ARBA00011484"/>
    </source>
</evidence>
<dbReference type="GO" id="GO:0031405">
    <property type="term" value="F:lipoic acid binding"/>
    <property type="evidence" value="ECO:0007669"/>
    <property type="project" value="TreeGrafter"/>
</dbReference>
<comment type="similarity">
    <text evidence="2 7">Belongs to the 2-oxoacid dehydrogenase family.</text>
</comment>
<evidence type="ECO:0000256" key="4">
    <source>
        <dbReference type="ARBA" id="ARBA00022679"/>
    </source>
</evidence>
<evidence type="ECO:0000256" key="2">
    <source>
        <dbReference type="ARBA" id="ARBA00007317"/>
    </source>
</evidence>
<dbReference type="Gene3D" id="3.30.559.10">
    <property type="entry name" value="Chloramphenicol acetyltransferase-like domain"/>
    <property type="match status" value="1"/>
</dbReference>
<evidence type="ECO:0000256" key="7">
    <source>
        <dbReference type="RuleBase" id="RU003423"/>
    </source>
</evidence>
<dbReference type="GO" id="GO:0016407">
    <property type="term" value="F:acetyltransferase activity"/>
    <property type="evidence" value="ECO:0007669"/>
    <property type="project" value="TreeGrafter"/>
</dbReference>
<dbReference type="AlphaFoldDB" id="A0A7C3G6M5"/>
<dbReference type="SUPFAM" id="SSF51230">
    <property type="entry name" value="Single hybrid motif"/>
    <property type="match status" value="1"/>
</dbReference>
<gene>
    <name evidence="10" type="ORF">ENJ67_03590</name>
</gene>